<evidence type="ECO:0000256" key="1">
    <source>
        <dbReference type="SAM" id="Phobius"/>
    </source>
</evidence>
<sequence length="83" mass="8905">MEQAVQVFGSILILIPFALAQWGKLDGRSRSYLLLNLCGSAILATQAGLTAQWGFLLLEGVWAVVSLLGLVAVLRGREPSAQH</sequence>
<keyword evidence="1" id="KW-0472">Membrane</keyword>
<name>A0A7W7R7E4_KITKI</name>
<gene>
    <name evidence="3" type="ORF">FHR34_005793</name>
</gene>
<protein>
    <recommendedName>
        <fullName evidence="2">CBU-0592-like domain-containing protein</fullName>
    </recommendedName>
</protein>
<comment type="caution">
    <text evidence="3">The sequence shown here is derived from an EMBL/GenBank/DDBJ whole genome shotgun (WGS) entry which is preliminary data.</text>
</comment>
<accession>A0A7W7R7E4</accession>
<evidence type="ECO:0000313" key="3">
    <source>
        <dbReference type="EMBL" id="MBB4926800.1"/>
    </source>
</evidence>
<dbReference type="Proteomes" id="UP000540506">
    <property type="component" value="Unassembled WGS sequence"/>
</dbReference>
<evidence type="ECO:0000259" key="2">
    <source>
        <dbReference type="Pfam" id="PF26604"/>
    </source>
</evidence>
<feature type="domain" description="CBU-0592-like" evidence="2">
    <location>
        <begin position="3"/>
        <end position="77"/>
    </location>
</feature>
<dbReference type="AlphaFoldDB" id="A0A7W7R7E4"/>
<keyword evidence="1" id="KW-0812">Transmembrane</keyword>
<dbReference type="Pfam" id="PF26604">
    <property type="entry name" value="CBU_0592"/>
    <property type="match status" value="1"/>
</dbReference>
<feature type="transmembrane region" description="Helical" evidence="1">
    <location>
        <begin position="53"/>
        <end position="74"/>
    </location>
</feature>
<dbReference type="RefSeq" id="WP_184940455.1">
    <property type="nucleotide sequence ID" value="NZ_JACHJV010000001.1"/>
</dbReference>
<evidence type="ECO:0000313" key="4">
    <source>
        <dbReference type="Proteomes" id="UP000540506"/>
    </source>
</evidence>
<keyword evidence="4" id="KW-1185">Reference proteome</keyword>
<dbReference type="NCBIfam" id="NF047864">
    <property type="entry name" value="CBU_0592_membra"/>
    <property type="match status" value="1"/>
</dbReference>
<organism evidence="3 4">
    <name type="scientific">Kitasatospora kifunensis</name>
    <name type="common">Streptomyces kifunensis</name>
    <dbReference type="NCBI Taxonomy" id="58351"/>
    <lineage>
        <taxon>Bacteria</taxon>
        <taxon>Bacillati</taxon>
        <taxon>Actinomycetota</taxon>
        <taxon>Actinomycetes</taxon>
        <taxon>Kitasatosporales</taxon>
        <taxon>Streptomycetaceae</taxon>
        <taxon>Kitasatospora</taxon>
    </lineage>
</organism>
<keyword evidence="1" id="KW-1133">Transmembrane helix</keyword>
<dbReference type="InterPro" id="IPR058058">
    <property type="entry name" value="CBU_0592-like"/>
</dbReference>
<proteinExistence type="predicted"/>
<dbReference type="EMBL" id="JACHJV010000001">
    <property type="protein sequence ID" value="MBB4926800.1"/>
    <property type="molecule type" value="Genomic_DNA"/>
</dbReference>
<reference evidence="3 4" key="1">
    <citation type="submission" date="2020-08" db="EMBL/GenBank/DDBJ databases">
        <title>Sequencing the genomes of 1000 actinobacteria strains.</title>
        <authorList>
            <person name="Klenk H.-P."/>
        </authorList>
    </citation>
    <scope>NUCLEOTIDE SEQUENCE [LARGE SCALE GENOMIC DNA]</scope>
    <source>
        <strain evidence="3 4">DSM 41654</strain>
    </source>
</reference>